<keyword evidence="1" id="KW-0472">Membrane</keyword>
<keyword evidence="4" id="KW-0645">Protease</keyword>
<organism evidence="4 5">
    <name type="scientific">Roseibaca calidilacus</name>
    <dbReference type="NCBI Taxonomy" id="1666912"/>
    <lineage>
        <taxon>Bacteria</taxon>
        <taxon>Pseudomonadati</taxon>
        <taxon>Pseudomonadota</taxon>
        <taxon>Alphaproteobacteria</taxon>
        <taxon>Rhodobacterales</taxon>
        <taxon>Paracoccaceae</taxon>
        <taxon>Roseinatronobacter</taxon>
    </lineage>
</organism>
<gene>
    <name evidence="3" type="ORF">Ga0058931_3081</name>
    <name evidence="4" type="ORF">HLUCCA05_05205</name>
</gene>
<protein>
    <submittedName>
        <fullName evidence="4">CAAX family protease</fullName>
    </submittedName>
</protein>
<keyword evidence="4" id="KW-0378">Hydrolase</keyword>
<evidence type="ECO:0000313" key="6">
    <source>
        <dbReference type="Proteomes" id="UP000182045"/>
    </source>
</evidence>
<dbReference type="EMBL" id="FBYC01000004">
    <property type="protein sequence ID" value="CUX83605.1"/>
    <property type="molecule type" value="Genomic_DNA"/>
</dbReference>
<dbReference type="GO" id="GO:0080120">
    <property type="term" value="P:CAAX-box protein maturation"/>
    <property type="evidence" value="ECO:0007669"/>
    <property type="project" value="UniProtKB-ARBA"/>
</dbReference>
<feature type="transmembrane region" description="Helical" evidence="1">
    <location>
        <begin position="271"/>
        <end position="289"/>
    </location>
</feature>
<evidence type="ECO:0000313" key="4">
    <source>
        <dbReference type="EMBL" id="KPP90812.1"/>
    </source>
</evidence>
<dbReference type="Pfam" id="PF02517">
    <property type="entry name" value="Rce1-like"/>
    <property type="match status" value="1"/>
</dbReference>
<dbReference type="Proteomes" id="UP000050413">
    <property type="component" value="Unassembled WGS sequence"/>
</dbReference>
<dbReference type="PANTHER" id="PTHR39430">
    <property type="entry name" value="MEMBRANE-ASSOCIATED PROTEASE-RELATED"/>
    <property type="match status" value="1"/>
</dbReference>
<dbReference type="PANTHER" id="PTHR39430:SF1">
    <property type="entry name" value="PROTEASE"/>
    <property type="match status" value="1"/>
</dbReference>
<dbReference type="RefSeq" id="WP_072247092.1">
    <property type="nucleotide sequence ID" value="NZ_FBYC01000004.1"/>
</dbReference>
<dbReference type="GO" id="GO:0004175">
    <property type="term" value="F:endopeptidase activity"/>
    <property type="evidence" value="ECO:0007669"/>
    <property type="project" value="UniProtKB-ARBA"/>
</dbReference>
<dbReference type="OrthoDB" id="7171777at2"/>
<keyword evidence="1" id="KW-1133">Transmembrane helix</keyword>
<keyword evidence="1" id="KW-0812">Transmembrane</keyword>
<reference evidence="4 5" key="1">
    <citation type="submission" date="2015-09" db="EMBL/GenBank/DDBJ databases">
        <title>Identification and resolution of microdiversity through metagenomic sequencing of parallel consortia.</title>
        <authorList>
            <person name="Nelson W.C."/>
            <person name="Romine M.F."/>
            <person name="Lindemann S.R."/>
        </authorList>
    </citation>
    <scope>NUCLEOTIDE SEQUENCE [LARGE SCALE GENOMIC DNA]</scope>
    <source>
        <strain evidence="4">HL-91</strain>
    </source>
</reference>
<dbReference type="AlphaFoldDB" id="A0A0P7WJH7"/>
<feature type="domain" description="CAAX prenyl protease 2/Lysostaphin resistance protein A-like" evidence="2">
    <location>
        <begin position="146"/>
        <end position="242"/>
    </location>
</feature>
<evidence type="ECO:0000313" key="3">
    <source>
        <dbReference type="EMBL" id="CUX83605.1"/>
    </source>
</evidence>
<evidence type="ECO:0000259" key="2">
    <source>
        <dbReference type="Pfam" id="PF02517"/>
    </source>
</evidence>
<evidence type="ECO:0000313" key="5">
    <source>
        <dbReference type="Proteomes" id="UP000050413"/>
    </source>
</evidence>
<name>A0A0P7WJH7_9RHOB</name>
<evidence type="ECO:0000256" key="1">
    <source>
        <dbReference type="SAM" id="Phobius"/>
    </source>
</evidence>
<feature type="transmembrane region" description="Helical" evidence="1">
    <location>
        <begin position="136"/>
        <end position="156"/>
    </location>
</feature>
<dbReference type="EMBL" id="LJSG01000016">
    <property type="protein sequence ID" value="KPP90812.1"/>
    <property type="molecule type" value="Genomic_DNA"/>
</dbReference>
<proteinExistence type="predicted"/>
<dbReference type="GO" id="GO:0006508">
    <property type="term" value="P:proteolysis"/>
    <property type="evidence" value="ECO:0007669"/>
    <property type="project" value="UniProtKB-KW"/>
</dbReference>
<comment type="caution">
    <text evidence="4">The sequence shown here is derived from an EMBL/GenBank/DDBJ whole genome shotgun (WGS) entry which is preliminary data.</text>
</comment>
<dbReference type="STRING" id="1666912.Ga0058931_3081"/>
<keyword evidence="6" id="KW-1185">Reference proteome</keyword>
<feature type="transmembrane region" description="Helical" evidence="1">
    <location>
        <begin position="20"/>
        <end position="48"/>
    </location>
</feature>
<sequence length="296" mass="32059">MPFSQAQDRFVAPARLRPQLWRLLLGVGLILLIYLVWMAVIGLGVTFAVGVSGAGRALGEMGVGSSPVSILVLLMTFAGLVLGSFAAVRWVHKRSIASLFGPRDLLIRDFGVAFGVLLVVSLPGILWLLASGTLMPGVPFATWLVFLIPMLLGLLVQTGAEEIVFRGYLQQQLAARFVARWVSFVFPSVLFGLLHYAPEQMGQGTWLLVGLTGFFGLLMADLTARSGSLGLAWGMHFGNNLLAILIFTTGEALDGIALFRLPYSLSEPSTVFGLVLVDMVGLLVVWAVLRRYLRGR</sequence>
<feature type="transmembrane region" description="Helical" evidence="1">
    <location>
        <begin position="177"/>
        <end position="197"/>
    </location>
</feature>
<dbReference type="InterPro" id="IPR003675">
    <property type="entry name" value="Rce1/LyrA-like_dom"/>
</dbReference>
<reference evidence="3 6" key="2">
    <citation type="submission" date="2016-01" db="EMBL/GenBank/DDBJ databases">
        <authorList>
            <person name="Varghese N."/>
        </authorList>
    </citation>
    <scope>NUCLEOTIDE SEQUENCE [LARGE SCALE GENOMIC DNA]</scope>
    <source>
        <strain evidence="3 6">HL-91</strain>
    </source>
</reference>
<feature type="transmembrane region" description="Helical" evidence="1">
    <location>
        <begin position="68"/>
        <end position="91"/>
    </location>
</feature>
<dbReference type="Proteomes" id="UP000182045">
    <property type="component" value="Unassembled WGS sequence"/>
</dbReference>
<accession>A0A0P7WJH7</accession>
<feature type="transmembrane region" description="Helical" evidence="1">
    <location>
        <begin position="112"/>
        <end position="130"/>
    </location>
</feature>
<feature type="transmembrane region" description="Helical" evidence="1">
    <location>
        <begin position="203"/>
        <end position="220"/>
    </location>
</feature>
<dbReference type="PATRIC" id="fig|1666912.4.peg.2794"/>